<evidence type="ECO:0008006" key="2">
    <source>
        <dbReference type="Google" id="ProtNLM"/>
    </source>
</evidence>
<proteinExistence type="predicted"/>
<dbReference type="CDD" id="cd07812">
    <property type="entry name" value="SRPBCC"/>
    <property type="match status" value="1"/>
</dbReference>
<name>B0SV00_CAUSK</name>
<evidence type="ECO:0000313" key="1">
    <source>
        <dbReference type="EMBL" id="ABZ71469.1"/>
    </source>
</evidence>
<reference evidence="1" key="1">
    <citation type="submission" date="2008-01" db="EMBL/GenBank/DDBJ databases">
        <title>Complete sequence of chromosome of Caulobacter sp. K31.</title>
        <authorList>
            <consortium name="US DOE Joint Genome Institute"/>
            <person name="Copeland A."/>
            <person name="Lucas S."/>
            <person name="Lapidus A."/>
            <person name="Barry K."/>
            <person name="Glavina del Rio T."/>
            <person name="Dalin E."/>
            <person name="Tice H."/>
            <person name="Pitluck S."/>
            <person name="Bruce D."/>
            <person name="Goodwin L."/>
            <person name="Thompson L.S."/>
            <person name="Brettin T."/>
            <person name="Detter J.C."/>
            <person name="Han C."/>
            <person name="Schmutz J."/>
            <person name="Larimer F."/>
            <person name="Land M."/>
            <person name="Hauser L."/>
            <person name="Kyrpides N."/>
            <person name="Kim E."/>
            <person name="Stephens C."/>
            <person name="Richardson P."/>
        </authorList>
    </citation>
    <scope>NUCLEOTIDE SEQUENCE [LARGE SCALE GENOMIC DNA]</scope>
    <source>
        <strain evidence="1">K31</strain>
    </source>
</reference>
<sequence length="164" mass="18030">MPTNLETLVHIAAPAIAVFARLDDQTRLGAHMERPSPMMGGGRMTFEFDGRRGQAIGSHIKMGGSAFGISLYVDEVVTEREPPRRKAWETVGHPRLLVVGAYRMGFDITPVAGGSDLRVWIAYNLPPGLLGRWLGPFLAPFYAKWCVGQMARDAATYFAQSHSL</sequence>
<dbReference type="AlphaFoldDB" id="B0SV00"/>
<dbReference type="KEGG" id="cak:Caul_2342"/>
<dbReference type="HOGENOM" id="CLU_132051_0_0_5"/>
<accession>B0SV00</accession>
<dbReference type="EMBL" id="CP000927">
    <property type="protein sequence ID" value="ABZ71469.1"/>
    <property type="molecule type" value="Genomic_DNA"/>
</dbReference>
<dbReference type="STRING" id="366602.Caul_2342"/>
<gene>
    <name evidence="1" type="ordered locus">Caul_2342</name>
</gene>
<organism evidence="1">
    <name type="scientific">Caulobacter sp. (strain K31)</name>
    <dbReference type="NCBI Taxonomy" id="366602"/>
    <lineage>
        <taxon>Bacteria</taxon>
        <taxon>Pseudomonadati</taxon>
        <taxon>Pseudomonadota</taxon>
        <taxon>Alphaproteobacteria</taxon>
        <taxon>Caulobacterales</taxon>
        <taxon>Caulobacteraceae</taxon>
        <taxon>Caulobacter</taxon>
    </lineage>
</organism>
<protein>
    <recommendedName>
        <fullName evidence="2">Polyketide cyclase/dehydrase</fullName>
    </recommendedName>
</protein>
<dbReference type="SUPFAM" id="SSF55961">
    <property type="entry name" value="Bet v1-like"/>
    <property type="match status" value="1"/>
</dbReference>
<dbReference type="eggNOG" id="ENOG5032JX2">
    <property type="taxonomic scope" value="Bacteria"/>
</dbReference>
<dbReference type="Gene3D" id="3.30.530.20">
    <property type="match status" value="1"/>
</dbReference>
<dbReference type="InterPro" id="IPR023393">
    <property type="entry name" value="START-like_dom_sf"/>
</dbReference>
<dbReference type="OrthoDB" id="7468261at2"/>
<dbReference type="InterPro" id="IPR019587">
    <property type="entry name" value="Polyketide_cyclase/dehydratase"/>
</dbReference>
<dbReference type="Pfam" id="PF10604">
    <property type="entry name" value="Polyketide_cyc2"/>
    <property type="match status" value="1"/>
</dbReference>